<evidence type="ECO:0000256" key="1">
    <source>
        <dbReference type="ARBA" id="ARBA00023015"/>
    </source>
</evidence>
<dbReference type="InterPro" id="IPR036271">
    <property type="entry name" value="Tet_transcr_reg_TetR-rel_C_sf"/>
</dbReference>
<keyword evidence="3" id="KW-0804">Transcription</keyword>
<gene>
    <name evidence="6" type="ORF">C4532_17045</name>
</gene>
<dbReference type="PANTHER" id="PTHR30055:SF240">
    <property type="entry name" value="HTH-TYPE TRANSCRIPTIONAL REGULATOR ACRR"/>
    <property type="match status" value="1"/>
</dbReference>
<reference evidence="6 7" key="1">
    <citation type="journal article" date="2017" name="ISME J.">
        <title>Energy and carbon metabolisms in a deep terrestrial subsurface fluid microbial community.</title>
        <authorList>
            <person name="Momper L."/>
            <person name="Jungbluth S.P."/>
            <person name="Lee M.D."/>
            <person name="Amend J.P."/>
        </authorList>
    </citation>
    <scope>NUCLEOTIDE SEQUENCE [LARGE SCALE GENOMIC DNA]</scope>
    <source>
        <strain evidence="6">SURF_17</strain>
    </source>
</reference>
<feature type="domain" description="HTH tetR-type" evidence="5">
    <location>
        <begin position="9"/>
        <end position="69"/>
    </location>
</feature>
<dbReference type="InterPro" id="IPR050109">
    <property type="entry name" value="HTH-type_TetR-like_transc_reg"/>
</dbReference>
<dbReference type="InterPro" id="IPR041490">
    <property type="entry name" value="KstR2_TetR_C"/>
</dbReference>
<evidence type="ECO:0000256" key="3">
    <source>
        <dbReference type="ARBA" id="ARBA00023163"/>
    </source>
</evidence>
<keyword evidence="2 4" id="KW-0238">DNA-binding</keyword>
<dbReference type="SUPFAM" id="SSF46689">
    <property type="entry name" value="Homeodomain-like"/>
    <property type="match status" value="1"/>
</dbReference>
<proteinExistence type="predicted"/>
<feature type="DNA-binding region" description="H-T-H motif" evidence="4">
    <location>
        <begin position="32"/>
        <end position="51"/>
    </location>
</feature>
<dbReference type="GO" id="GO:0003700">
    <property type="term" value="F:DNA-binding transcription factor activity"/>
    <property type="evidence" value="ECO:0007669"/>
    <property type="project" value="TreeGrafter"/>
</dbReference>
<keyword evidence="1" id="KW-0805">Transcription regulation</keyword>
<dbReference type="AlphaFoldDB" id="A0A419ERL6"/>
<evidence type="ECO:0000256" key="4">
    <source>
        <dbReference type="PROSITE-ProRule" id="PRU00335"/>
    </source>
</evidence>
<dbReference type="Pfam" id="PF00440">
    <property type="entry name" value="TetR_N"/>
    <property type="match status" value="1"/>
</dbReference>
<dbReference type="Gene3D" id="1.10.357.10">
    <property type="entry name" value="Tetracycline Repressor, domain 2"/>
    <property type="match status" value="1"/>
</dbReference>
<dbReference type="PROSITE" id="PS50977">
    <property type="entry name" value="HTH_TETR_2"/>
    <property type="match status" value="1"/>
</dbReference>
<dbReference type="PANTHER" id="PTHR30055">
    <property type="entry name" value="HTH-TYPE TRANSCRIPTIONAL REGULATOR RUTR"/>
    <property type="match status" value="1"/>
</dbReference>
<dbReference type="PRINTS" id="PR00455">
    <property type="entry name" value="HTHTETR"/>
</dbReference>
<evidence type="ECO:0000256" key="2">
    <source>
        <dbReference type="ARBA" id="ARBA00023125"/>
    </source>
</evidence>
<dbReference type="Gene3D" id="1.10.10.60">
    <property type="entry name" value="Homeodomain-like"/>
    <property type="match status" value="1"/>
</dbReference>
<sequence length="213" mass="23827">MSTEKLTTEIRKEQIAQVAFGLIATHGIKKLSMGRVARTIGLVPSALYRHFASKDEILDAVLDLIGDRLLENVKAVCEQSTDALERLNLLLKLHIIFIRENQGAIRVVFSEDAHADNPARRRRLYDMIQRYLAKIAEIVAQGQEQGVIRPDVEPATVSMMFLGMIQPAAILWQMSDGAFDVTKHGEKAWKLFHDAIQAKVGPCDGTHDSARRN</sequence>
<dbReference type="Pfam" id="PF17932">
    <property type="entry name" value="TetR_C_24"/>
    <property type="match status" value="1"/>
</dbReference>
<evidence type="ECO:0000259" key="5">
    <source>
        <dbReference type="PROSITE" id="PS50977"/>
    </source>
</evidence>
<comment type="caution">
    <text evidence="6">The sequence shown here is derived from an EMBL/GenBank/DDBJ whole genome shotgun (WGS) entry which is preliminary data.</text>
</comment>
<dbReference type="InterPro" id="IPR009057">
    <property type="entry name" value="Homeodomain-like_sf"/>
</dbReference>
<dbReference type="GO" id="GO:0000976">
    <property type="term" value="F:transcription cis-regulatory region binding"/>
    <property type="evidence" value="ECO:0007669"/>
    <property type="project" value="TreeGrafter"/>
</dbReference>
<evidence type="ECO:0000313" key="6">
    <source>
        <dbReference type="EMBL" id="RJP65931.1"/>
    </source>
</evidence>
<dbReference type="EMBL" id="QZKI01000121">
    <property type="protein sequence ID" value="RJP65931.1"/>
    <property type="molecule type" value="Genomic_DNA"/>
</dbReference>
<name>A0A419ERL6_9BACT</name>
<accession>A0A419ERL6</accession>
<evidence type="ECO:0000313" key="7">
    <source>
        <dbReference type="Proteomes" id="UP000285961"/>
    </source>
</evidence>
<protein>
    <submittedName>
        <fullName evidence="6">TetR/AcrR family transcriptional regulator</fullName>
    </submittedName>
</protein>
<dbReference type="Proteomes" id="UP000285961">
    <property type="component" value="Unassembled WGS sequence"/>
</dbReference>
<dbReference type="InterPro" id="IPR001647">
    <property type="entry name" value="HTH_TetR"/>
</dbReference>
<dbReference type="SUPFAM" id="SSF48498">
    <property type="entry name" value="Tetracyclin repressor-like, C-terminal domain"/>
    <property type="match status" value="1"/>
</dbReference>
<organism evidence="6 7">
    <name type="scientific">Candidatus Abyssobacteria bacterium SURF_17</name>
    <dbReference type="NCBI Taxonomy" id="2093361"/>
    <lineage>
        <taxon>Bacteria</taxon>
        <taxon>Pseudomonadati</taxon>
        <taxon>Candidatus Hydrogenedentota</taxon>
        <taxon>Candidatus Abyssobacteria</taxon>
    </lineage>
</organism>